<dbReference type="PANTHER" id="PTHR45458:SF3">
    <property type="entry name" value="CHAIN DEHYDROGENASE (ATSC), PUTATIVE-RELATED"/>
    <property type="match status" value="1"/>
</dbReference>
<evidence type="ECO:0000313" key="2">
    <source>
        <dbReference type="Proteomes" id="UP000193240"/>
    </source>
</evidence>
<dbReference type="GO" id="GO:0016616">
    <property type="term" value="F:oxidoreductase activity, acting on the CH-OH group of donors, NAD or NADP as acceptor"/>
    <property type="evidence" value="ECO:0007669"/>
    <property type="project" value="TreeGrafter"/>
</dbReference>
<proteinExistence type="predicted"/>
<organism evidence="1 2">
    <name type="scientific">Epicoccum nigrum</name>
    <name type="common">Soil fungus</name>
    <name type="synonym">Epicoccum purpurascens</name>
    <dbReference type="NCBI Taxonomy" id="105696"/>
    <lineage>
        <taxon>Eukaryota</taxon>
        <taxon>Fungi</taxon>
        <taxon>Dikarya</taxon>
        <taxon>Ascomycota</taxon>
        <taxon>Pezizomycotina</taxon>
        <taxon>Dothideomycetes</taxon>
        <taxon>Pleosporomycetidae</taxon>
        <taxon>Pleosporales</taxon>
        <taxon>Pleosporineae</taxon>
        <taxon>Didymellaceae</taxon>
        <taxon>Epicoccum</taxon>
    </lineage>
</organism>
<name>A0A1Y2MC43_EPING</name>
<dbReference type="OMA" id="TNQCEID"/>
<dbReference type="InterPro" id="IPR002347">
    <property type="entry name" value="SDR_fam"/>
</dbReference>
<evidence type="ECO:0008006" key="3">
    <source>
        <dbReference type="Google" id="ProtNLM"/>
    </source>
</evidence>
<dbReference type="InParanoid" id="A0A1Y2MC43"/>
<reference evidence="1 2" key="1">
    <citation type="journal article" date="2017" name="Genome Announc.">
        <title>Genome sequence of the saprophytic ascomycete Epicoccum nigrum ICMP 19927 strain isolated from New Zealand.</title>
        <authorList>
            <person name="Fokin M."/>
            <person name="Fleetwood D."/>
            <person name="Weir B.S."/>
            <person name="Villas-Boas S.G."/>
        </authorList>
    </citation>
    <scope>NUCLEOTIDE SEQUENCE [LARGE SCALE GENOMIC DNA]</scope>
    <source>
        <strain evidence="1 2">ICMP 19927</strain>
    </source>
</reference>
<dbReference type="EMBL" id="KZ107838">
    <property type="protein sequence ID" value="OSS53706.1"/>
    <property type="molecule type" value="Genomic_DNA"/>
</dbReference>
<dbReference type="AlphaFoldDB" id="A0A1Y2MC43"/>
<dbReference type="Proteomes" id="UP000193240">
    <property type="component" value="Unassembled WGS sequence"/>
</dbReference>
<evidence type="ECO:0000313" key="1">
    <source>
        <dbReference type="EMBL" id="OSS53706.1"/>
    </source>
</evidence>
<dbReference type="Gene3D" id="3.40.50.720">
    <property type="entry name" value="NAD(P)-binding Rossmann-like Domain"/>
    <property type="match status" value="1"/>
</dbReference>
<gene>
    <name evidence="1" type="ORF">B5807_01629</name>
</gene>
<dbReference type="InterPro" id="IPR036291">
    <property type="entry name" value="NAD(P)-bd_dom_sf"/>
</dbReference>
<dbReference type="InterPro" id="IPR052184">
    <property type="entry name" value="SDR_enzymes"/>
</dbReference>
<sequence>MSVYLITGASRGLGFGFLKQVSSSPENLVIGLVRNKAETEKKVASELSDRGNVHIVQGDLASYAILKQAAAEVTKIVGDRGIDYLIANGAYLSFIDAFDPIGALADKVEELEDNLIKLNQANIAGNIHLYNLFLPLILKGKAKKVITISSGHGDLDFINNLEVENSALYAAYKAALNVIVAKYSAQYKKDGVLFVSISPGVVDVGNFDNVTPEQMQGLMGFMGKMATYAPDFKGLVPVDEAVKINVALWEKVSIEDGYGGAFISHLGNKQWV</sequence>
<dbReference type="PANTHER" id="PTHR45458">
    <property type="entry name" value="SHORT-CHAIN DEHYDROGENASE/REDUCTASE SDR"/>
    <property type="match status" value="1"/>
</dbReference>
<dbReference type="SUPFAM" id="SSF51735">
    <property type="entry name" value="NAD(P)-binding Rossmann-fold domains"/>
    <property type="match status" value="1"/>
</dbReference>
<protein>
    <recommendedName>
        <fullName evidence="3">Ketoreductase (KR) domain-containing protein</fullName>
    </recommendedName>
</protein>
<dbReference type="PRINTS" id="PR00081">
    <property type="entry name" value="GDHRDH"/>
</dbReference>
<dbReference type="Pfam" id="PF00106">
    <property type="entry name" value="adh_short"/>
    <property type="match status" value="1"/>
</dbReference>
<keyword evidence="2" id="KW-1185">Reference proteome</keyword>
<accession>A0A1Y2MC43</accession>